<comment type="caution">
    <text evidence="1">The sequence shown here is derived from an EMBL/GenBank/DDBJ whole genome shotgun (WGS) entry which is preliminary data.</text>
</comment>
<accession>A0ABT7ATW8</accession>
<evidence type="ECO:0000313" key="1">
    <source>
        <dbReference type="EMBL" id="MDJ1170339.1"/>
    </source>
</evidence>
<dbReference type="Proteomes" id="UP001235303">
    <property type="component" value="Unassembled WGS sequence"/>
</dbReference>
<dbReference type="SUPFAM" id="SSF55781">
    <property type="entry name" value="GAF domain-like"/>
    <property type="match status" value="1"/>
</dbReference>
<proteinExistence type="predicted"/>
<keyword evidence="2" id="KW-1185">Reference proteome</keyword>
<dbReference type="RefSeq" id="WP_283754097.1">
    <property type="nucleotide sequence ID" value="NZ_JAQOSP010000087.1"/>
</dbReference>
<reference evidence="1 2" key="1">
    <citation type="submission" date="2023-01" db="EMBL/GenBank/DDBJ databases">
        <title>Novel diversity within Roseofilum (Cyanobacteria; Desertifilaceae) from marine benthic mats with descriptions of four novel species.</title>
        <authorList>
            <person name="Wang Y."/>
            <person name="Berthold D.E."/>
            <person name="Hu J."/>
            <person name="Lefler F.W."/>
            <person name="Laughinghouse H.D. IV."/>
        </authorList>
    </citation>
    <scope>NUCLEOTIDE SEQUENCE [LARGE SCALE GENOMIC DNA]</scope>
    <source>
        <strain evidence="1 2">BLCC-M154</strain>
    </source>
</reference>
<evidence type="ECO:0000313" key="2">
    <source>
        <dbReference type="Proteomes" id="UP001235303"/>
    </source>
</evidence>
<dbReference type="EMBL" id="JAQOSP010000087">
    <property type="protein sequence ID" value="MDJ1170339.1"/>
    <property type="molecule type" value="Genomic_DNA"/>
</dbReference>
<sequence length="737" mass="85474">MQELTHMTPVDQPFQDSISSVSLEDRFSHYETLSKRVMLAVLRCDGHQSAHLQNWILDGFNLAFANSLGLNASENPTEYSGRPFFDGLPPSEYATLQHHYSCHLLALLLSQLLKQLPSTLSNTGELDRLQEQIRELEQIVNTPIVVQFNRPSQPPGWLQLWFNSEGLKISGMHPKLDEWTVFSRRLMGDDTFKDLQWLENYSVSGELILEAIDVTQTEQKHRLIQLLTSPDSLLEGNKLQLINYQLQVLFRASHFMILNADMNQVRFLVGKACGTVESYVFPREELDNPHFLTALEQNQVLRAGEINAQSHSQCERTLWEEGVRSLLLIPLRWDYEQQGHHPEMLRLIGLISDRPHNFTAQDCRYAQELIPAFACAMRQTNHNQLNPIHPAVAWRFTQEAERRSWGFEAAPIVCEKVYPLFGISDIRSSSHERNRAIQADLIEQFKLALAILEAVEEYQENRFVRQIKIDLEIYQKRIEDKVTVDSEVTAVQYLQDHFEIYFDYFCQCGELAQKAVQYYRQCSDNDRHSVDTARKAYDRTIDRINEHLLETWEHWQKRMQAIIPHYCDLESTDGIDHMIYVGKSIHHSFTPFHLHSLRYEQLCALCDAARTGIKLHEVDKIPLLLTHLVLVQDVTIDIFHDENTEKIFDVQGSRDTRYEIVKKRIDKGVDLETGDRITAPGMLTLVYSTDDEWKEYEHYLDYLQREGWIAPEILSGSVAPLQGVDGLRYARVQVLPE</sequence>
<gene>
    <name evidence="1" type="ORF">PMG71_12945</name>
</gene>
<organism evidence="1 2">
    <name type="scientific">Roseofilum acuticapitatum BLCC-M154</name>
    <dbReference type="NCBI Taxonomy" id="3022444"/>
    <lineage>
        <taxon>Bacteria</taxon>
        <taxon>Bacillati</taxon>
        <taxon>Cyanobacteriota</taxon>
        <taxon>Cyanophyceae</taxon>
        <taxon>Desertifilales</taxon>
        <taxon>Desertifilaceae</taxon>
        <taxon>Roseofilum</taxon>
        <taxon>Roseofilum acuticapitatum</taxon>
    </lineage>
</organism>
<name>A0ABT7ATW8_9CYAN</name>
<protein>
    <submittedName>
        <fullName evidence="1">GAF domain-containing protein</fullName>
    </submittedName>
</protein>